<organism evidence="1">
    <name type="scientific">marine sediment metagenome</name>
    <dbReference type="NCBI Taxonomy" id="412755"/>
    <lineage>
        <taxon>unclassified sequences</taxon>
        <taxon>metagenomes</taxon>
        <taxon>ecological metagenomes</taxon>
    </lineage>
</organism>
<gene>
    <name evidence="1" type="ORF">LCGC14_0851230</name>
</gene>
<name>A0A0F9RUX6_9ZZZZ</name>
<dbReference type="AlphaFoldDB" id="A0A0F9RUX6"/>
<dbReference type="EMBL" id="LAZR01002538">
    <property type="protein sequence ID" value="KKN28731.1"/>
    <property type="molecule type" value="Genomic_DNA"/>
</dbReference>
<comment type="caution">
    <text evidence="1">The sequence shown here is derived from an EMBL/GenBank/DDBJ whole genome shotgun (WGS) entry which is preliminary data.</text>
</comment>
<reference evidence="1" key="1">
    <citation type="journal article" date="2015" name="Nature">
        <title>Complex archaea that bridge the gap between prokaryotes and eukaryotes.</title>
        <authorList>
            <person name="Spang A."/>
            <person name="Saw J.H."/>
            <person name="Jorgensen S.L."/>
            <person name="Zaremba-Niedzwiedzka K."/>
            <person name="Martijn J."/>
            <person name="Lind A.E."/>
            <person name="van Eijk R."/>
            <person name="Schleper C."/>
            <person name="Guy L."/>
            <person name="Ettema T.J."/>
        </authorList>
    </citation>
    <scope>NUCLEOTIDE SEQUENCE</scope>
</reference>
<protein>
    <submittedName>
        <fullName evidence="1">Uncharacterized protein</fullName>
    </submittedName>
</protein>
<sequence length="72" mass="8299">MHHKKIDNLAHIVKTGAISHPLFKDLIGYIPIINQTEGLYHGTFGFDTDKFRLLLANIQKHHEDGDLMKDFE</sequence>
<proteinExistence type="predicted"/>
<accession>A0A0F9RUX6</accession>
<evidence type="ECO:0000313" key="1">
    <source>
        <dbReference type="EMBL" id="KKN28731.1"/>
    </source>
</evidence>